<dbReference type="EMBL" id="BSRZ01000004">
    <property type="protein sequence ID" value="GLW64039.1"/>
    <property type="molecule type" value="Genomic_DNA"/>
</dbReference>
<feature type="transmembrane region" description="Helical" evidence="2">
    <location>
        <begin position="115"/>
        <end position="136"/>
    </location>
</feature>
<feature type="compositionally biased region" description="Pro residues" evidence="1">
    <location>
        <begin position="156"/>
        <end position="170"/>
    </location>
</feature>
<feature type="compositionally biased region" description="Low complexity" evidence="1">
    <location>
        <begin position="179"/>
        <end position="201"/>
    </location>
</feature>
<feature type="region of interest" description="Disordered" evidence="1">
    <location>
        <begin position="79"/>
        <end position="105"/>
    </location>
</feature>
<evidence type="ECO:0000256" key="2">
    <source>
        <dbReference type="SAM" id="Phobius"/>
    </source>
</evidence>
<dbReference type="RefSeq" id="WP_067917991.1">
    <property type="nucleotide sequence ID" value="NZ_BSRZ01000004.1"/>
</dbReference>
<proteinExistence type="predicted"/>
<keyword evidence="2" id="KW-0812">Transmembrane</keyword>
<organism evidence="3 4">
    <name type="scientific">Actinomadura rubrobrunea</name>
    <dbReference type="NCBI Taxonomy" id="115335"/>
    <lineage>
        <taxon>Bacteria</taxon>
        <taxon>Bacillati</taxon>
        <taxon>Actinomycetota</taxon>
        <taxon>Actinomycetes</taxon>
        <taxon>Streptosporangiales</taxon>
        <taxon>Thermomonosporaceae</taxon>
        <taxon>Actinomadura</taxon>
    </lineage>
</organism>
<keyword evidence="2" id="KW-1133">Transmembrane helix</keyword>
<name>A0A9W6UUL3_9ACTN</name>
<comment type="caution">
    <text evidence="3">The sequence shown here is derived from an EMBL/GenBank/DDBJ whole genome shotgun (WGS) entry which is preliminary data.</text>
</comment>
<protein>
    <submittedName>
        <fullName evidence="3">Uncharacterized protein</fullName>
    </submittedName>
</protein>
<keyword evidence="4" id="KW-1185">Reference proteome</keyword>
<keyword evidence="2" id="KW-0472">Membrane</keyword>
<dbReference type="Proteomes" id="UP001165124">
    <property type="component" value="Unassembled WGS sequence"/>
</dbReference>
<feature type="compositionally biased region" description="Low complexity" evidence="1">
    <location>
        <begin position="146"/>
        <end position="155"/>
    </location>
</feature>
<dbReference type="AlphaFoldDB" id="A0A9W6UUL3"/>
<gene>
    <name evidence="3" type="ORF">Arub01_22830</name>
</gene>
<evidence type="ECO:0000313" key="4">
    <source>
        <dbReference type="Proteomes" id="UP001165124"/>
    </source>
</evidence>
<feature type="region of interest" description="Disordered" evidence="1">
    <location>
        <begin position="144"/>
        <end position="225"/>
    </location>
</feature>
<evidence type="ECO:0000313" key="3">
    <source>
        <dbReference type="EMBL" id="GLW64039.1"/>
    </source>
</evidence>
<sequence length="333" mass="35144">MGGRGNDPERTEELLARLRDRLRAEAERHEPDRERIWARIEAAMDRPNTAVSAGGARLDGSAEGVRAGAGSAALRDALEDGTGADDHGDVRGAARHGGRHAAAPAYGRRQRWLRVGLASLATAGIVGLTSGVFWGFTDGGSDPAVPLAGRSGGLSPSPPPSGEPSRPGGPAPQTDRRTSAPSSPSPSRTASPSRRTPSDSAEPTRRQEKAAFTASGSLDPDSGDHWAQNNVVLRVHEPLRALEVTVRVRRDGNVSPAGSWLSLPNGDFRASTDTTSDAIVYSWTLLPGRTVRPGSYTLAAQYNRTSAHDPRKDAYTVRATMKDGPSSVAEGHF</sequence>
<evidence type="ECO:0000256" key="1">
    <source>
        <dbReference type="SAM" id="MobiDB-lite"/>
    </source>
</evidence>
<reference evidence="3" key="1">
    <citation type="submission" date="2023-02" db="EMBL/GenBank/DDBJ databases">
        <title>Actinomadura rubrobrunea NBRC 14622.</title>
        <authorList>
            <person name="Ichikawa N."/>
            <person name="Sato H."/>
            <person name="Tonouchi N."/>
        </authorList>
    </citation>
    <scope>NUCLEOTIDE SEQUENCE</scope>
    <source>
        <strain evidence="3">NBRC 14622</strain>
    </source>
</reference>
<accession>A0A9W6UUL3</accession>